<dbReference type="CDD" id="cd19821">
    <property type="entry name" value="Bbox1_BBX-like"/>
    <property type="match status" value="1"/>
</dbReference>
<protein>
    <recommendedName>
        <fullName evidence="15">CONSTANS-like zinc finger protein</fullName>
    </recommendedName>
</protein>
<dbReference type="OrthoDB" id="153872at2759"/>
<evidence type="ECO:0000313" key="13">
    <source>
        <dbReference type="EMBL" id="OAY61762.1"/>
    </source>
</evidence>
<dbReference type="Proteomes" id="UP000091857">
    <property type="component" value="Chromosome 1"/>
</dbReference>
<name>A0A251LUD6_MANES</name>
<dbReference type="SMR" id="A0A251LUD6"/>
<dbReference type="PANTHER" id="PTHR31717">
    <property type="entry name" value="ZINC FINGER PROTEIN CONSTANS-LIKE 10"/>
    <property type="match status" value="1"/>
</dbReference>
<keyword evidence="7 9" id="KW-0539">Nucleus</keyword>
<feature type="region of interest" description="Disordered" evidence="10">
    <location>
        <begin position="292"/>
        <end position="313"/>
    </location>
</feature>
<dbReference type="SMART" id="SM00336">
    <property type="entry name" value="BBOX"/>
    <property type="match status" value="2"/>
</dbReference>
<dbReference type="GO" id="GO:0006355">
    <property type="term" value="P:regulation of DNA-templated transcription"/>
    <property type="evidence" value="ECO:0007669"/>
    <property type="project" value="UniProtKB-ARBA"/>
</dbReference>
<evidence type="ECO:0000256" key="1">
    <source>
        <dbReference type="ARBA" id="ARBA00004123"/>
    </source>
</evidence>
<accession>A0A251LUD6</accession>
<dbReference type="PROSITE" id="PS51017">
    <property type="entry name" value="CCT"/>
    <property type="match status" value="1"/>
</dbReference>
<dbReference type="PROSITE" id="PS50119">
    <property type="entry name" value="ZF_BBOX"/>
    <property type="match status" value="2"/>
</dbReference>
<dbReference type="AlphaFoldDB" id="A0A251LUD6"/>
<dbReference type="GO" id="GO:0008270">
    <property type="term" value="F:zinc ion binding"/>
    <property type="evidence" value="ECO:0007669"/>
    <property type="project" value="UniProtKB-KW"/>
</dbReference>
<dbReference type="Gramene" id="Manes.01G214400.7.v8.1">
    <property type="protein sequence ID" value="Manes.01G214400.7.v8.1.CDS"/>
    <property type="gene ID" value="Manes.01G214400.v8.1"/>
</dbReference>
<proteinExistence type="inferred from homology"/>
<evidence type="ECO:0000256" key="6">
    <source>
        <dbReference type="ARBA" id="ARBA00022833"/>
    </source>
</evidence>
<feature type="domain" description="B box-type" evidence="11">
    <location>
        <begin position="22"/>
        <end position="69"/>
    </location>
</feature>
<sequence length="381" mass="43150">MSDSHRPPHDAQTMKPQHEQITQRRLCDYCNHTTALLYCRADSAKLCISCDREVHSTNQLFCKHTRSLLCDSCDESPVSIFCETEHSVFCHNCDWERHRLSLSSVHNRRPVEGFSGCRSLTELISILGFEDLGDKKSLFLNEDSNGSAGSRLDDSDFGDGYSNFLIWETPAVVSIDDLIASSDSGQNFQALGVPPLPKNRNAVCGQHKEEILRQLRELARLEPDSISENPDTKPINLFQPSAAGQHIHEQDTGLYKETTFNWISDTGETGNQVSVPSPLFRTNLEESFVVPDKQPNIGGSVSRANGSHEEETQYPFSTRMVPVFPKVGSHELNSQERDSAISRYKEKKKTRRYDKHIRYESRKARAESRIRIKGRFAKMDS</sequence>
<evidence type="ECO:0000259" key="12">
    <source>
        <dbReference type="PROSITE" id="PS51017"/>
    </source>
</evidence>
<keyword evidence="6" id="KW-0862">Zinc</keyword>
<dbReference type="GO" id="GO:0005634">
    <property type="term" value="C:nucleus"/>
    <property type="evidence" value="ECO:0007669"/>
    <property type="project" value="UniProtKB-SubCell"/>
</dbReference>
<evidence type="ECO:0000256" key="8">
    <source>
        <dbReference type="PROSITE-ProRule" id="PRU00024"/>
    </source>
</evidence>
<evidence type="ECO:0000256" key="7">
    <source>
        <dbReference type="ARBA" id="ARBA00023242"/>
    </source>
</evidence>
<evidence type="ECO:0000256" key="9">
    <source>
        <dbReference type="PROSITE-ProRule" id="PRU00357"/>
    </source>
</evidence>
<keyword evidence="4" id="KW-0677">Repeat</keyword>
<gene>
    <name evidence="13" type="ORF">MANES_01G214400</name>
</gene>
<dbReference type="PANTHER" id="PTHR31717:SF58">
    <property type="entry name" value="ZINC FINGER PROTEIN CONSTANS-LIKE 13"/>
    <property type="match status" value="1"/>
</dbReference>
<evidence type="ECO:0000256" key="3">
    <source>
        <dbReference type="ARBA" id="ARBA00022723"/>
    </source>
</evidence>
<dbReference type="InterPro" id="IPR049808">
    <property type="entry name" value="CONSTANS-like_Bbox1"/>
</dbReference>
<keyword evidence="3" id="KW-0479">Metal-binding</keyword>
<dbReference type="Pfam" id="PF06203">
    <property type="entry name" value="CCT"/>
    <property type="match status" value="1"/>
</dbReference>
<reference evidence="13 14" key="1">
    <citation type="submission" date="2016-02" db="EMBL/GenBank/DDBJ databases">
        <title>WGS assembly of Manihot esculenta.</title>
        <authorList>
            <person name="Bredeson J.V."/>
            <person name="Prochnik S.E."/>
            <person name="Lyons J.B."/>
            <person name="Schmutz J."/>
            <person name="Grimwood J."/>
            <person name="Vrebalov J."/>
            <person name="Bart R.S."/>
            <person name="Amuge T."/>
            <person name="Ferguson M.E."/>
            <person name="Green R."/>
            <person name="Putnam N."/>
            <person name="Stites J."/>
            <person name="Rounsley S."/>
            <person name="Rokhsar D.S."/>
        </authorList>
    </citation>
    <scope>NUCLEOTIDE SEQUENCE [LARGE SCALE GENOMIC DNA]</scope>
    <source>
        <strain evidence="14">cv. AM560-2</strain>
        <tissue evidence="13">Leaf</tissue>
    </source>
</reference>
<keyword evidence="5 8" id="KW-0863">Zinc-finger</keyword>
<comment type="subcellular location">
    <subcellularLocation>
        <location evidence="1 9">Nucleus</location>
    </subcellularLocation>
</comment>
<dbReference type="InterPro" id="IPR010402">
    <property type="entry name" value="CCT_domain"/>
</dbReference>
<dbReference type="EMBL" id="CM004387">
    <property type="protein sequence ID" value="OAY61761.1"/>
    <property type="molecule type" value="Genomic_DNA"/>
</dbReference>
<dbReference type="InterPro" id="IPR000315">
    <property type="entry name" value="Znf_B-box"/>
</dbReference>
<evidence type="ECO:0008006" key="15">
    <source>
        <dbReference type="Google" id="ProtNLM"/>
    </source>
</evidence>
<evidence type="ECO:0000256" key="5">
    <source>
        <dbReference type="ARBA" id="ARBA00022771"/>
    </source>
</evidence>
<organism evidence="13 14">
    <name type="scientific">Manihot esculenta</name>
    <name type="common">Cassava</name>
    <name type="synonym">Jatropha manihot</name>
    <dbReference type="NCBI Taxonomy" id="3983"/>
    <lineage>
        <taxon>Eukaryota</taxon>
        <taxon>Viridiplantae</taxon>
        <taxon>Streptophyta</taxon>
        <taxon>Embryophyta</taxon>
        <taxon>Tracheophyta</taxon>
        <taxon>Spermatophyta</taxon>
        <taxon>Magnoliopsida</taxon>
        <taxon>eudicotyledons</taxon>
        <taxon>Gunneridae</taxon>
        <taxon>Pentapetalae</taxon>
        <taxon>rosids</taxon>
        <taxon>fabids</taxon>
        <taxon>Malpighiales</taxon>
        <taxon>Euphorbiaceae</taxon>
        <taxon>Crotonoideae</taxon>
        <taxon>Manihoteae</taxon>
        <taxon>Manihot</taxon>
    </lineage>
</organism>
<feature type="domain" description="CCT" evidence="12">
    <location>
        <begin position="337"/>
        <end position="379"/>
    </location>
</feature>
<dbReference type="STRING" id="3983.A0A251LUD6"/>
<keyword evidence="14" id="KW-1185">Reference proteome</keyword>
<evidence type="ECO:0000259" key="11">
    <source>
        <dbReference type="PROSITE" id="PS50119"/>
    </source>
</evidence>
<evidence type="ECO:0000256" key="4">
    <source>
        <dbReference type="ARBA" id="ARBA00022737"/>
    </source>
</evidence>
<evidence type="ECO:0000256" key="10">
    <source>
        <dbReference type="SAM" id="MobiDB-lite"/>
    </source>
</evidence>
<dbReference type="EMBL" id="CM004387">
    <property type="protein sequence ID" value="OAY61762.1"/>
    <property type="molecule type" value="Genomic_DNA"/>
</dbReference>
<comment type="similarity">
    <text evidence="2">Belongs to the CONSTANS family.</text>
</comment>
<evidence type="ECO:0000313" key="14">
    <source>
        <dbReference type="Proteomes" id="UP000091857"/>
    </source>
</evidence>
<evidence type="ECO:0000256" key="2">
    <source>
        <dbReference type="ARBA" id="ARBA00010024"/>
    </source>
</evidence>
<feature type="domain" description="B box-type" evidence="11">
    <location>
        <begin position="65"/>
        <end position="111"/>
    </location>
</feature>